<dbReference type="EMBL" id="VZBP01000148">
    <property type="protein sequence ID" value="MQO10367.1"/>
    <property type="molecule type" value="Genomic_DNA"/>
</dbReference>
<dbReference type="GO" id="GO:0051301">
    <property type="term" value="P:cell division"/>
    <property type="evidence" value="ECO:0007669"/>
    <property type="project" value="UniProtKB-KW"/>
</dbReference>
<sequence length="100" mass="11021">MYIKVQISDALYKALVTSGKRKRGSIALVSPKEGNFNAFASNSEKRKQRKFIRLPHGCASVGDDNVRLNLCISRGETDVMPAKVICEESVKAGEFVGKNF</sequence>
<dbReference type="RefSeq" id="WP_153097565.1">
    <property type="nucleotide sequence ID" value="NZ_VZBP01000148.1"/>
</dbReference>
<name>A0AA90VI79_9BACT</name>
<organism evidence="1 2">
    <name type="scientific">Segatella copri</name>
    <dbReference type="NCBI Taxonomy" id="165179"/>
    <lineage>
        <taxon>Bacteria</taxon>
        <taxon>Pseudomonadati</taxon>
        <taxon>Bacteroidota</taxon>
        <taxon>Bacteroidia</taxon>
        <taxon>Bacteroidales</taxon>
        <taxon>Prevotellaceae</taxon>
        <taxon>Segatella</taxon>
    </lineage>
</organism>
<accession>A0AA90VI79</accession>
<comment type="caution">
    <text evidence="1">The sequence shown here is derived from an EMBL/GenBank/DDBJ whole genome shotgun (WGS) entry which is preliminary data.</text>
</comment>
<reference evidence="2" key="1">
    <citation type="submission" date="2019-09" db="EMBL/GenBank/DDBJ databases">
        <title>Distinct polysaccharide growth profiles of human intestinal Prevotella copri isolates.</title>
        <authorList>
            <person name="Fehlner-Peach H."/>
            <person name="Magnabosco C."/>
            <person name="Raghavan V."/>
            <person name="Scher J.U."/>
            <person name="Tett A."/>
            <person name="Cox L.M."/>
            <person name="Gottsegen C."/>
            <person name="Watters A."/>
            <person name="Wiltshire- Gordon J.D."/>
            <person name="Segata N."/>
            <person name="Bonneau R."/>
            <person name="Littman D.R."/>
        </authorList>
    </citation>
    <scope>NUCLEOTIDE SEQUENCE [LARGE SCALE GENOMIC DNA]</scope>
    <source>
        <strain evidence="2">iA624</strain>
    </source>
</reference>
<keyword evidence="1" id="KW-0131">Cell cycle</keyword>
<keyword evidence="1" id="KW-0132">Cell division</keyword>
<dbReference type="AlphaFoldDB" id="A0AA90VI79"/>
<proteinExistence type="predicted"/>
<protein>
    <submittedName>
        <fullName evidence="1">Cell division topological specificity factor</fullName>
    </submittedName>
</protein>
<gene>
    <name evidence="1" type="ORF">F7D57_11740</name>
</gene>
<dbReference type="Proteomes" id="UP000405805">
    <property type="component" value="Unassembled WGS sequence"/>
</dbReference>
<evidence type="ECO:0000313" key="1">
    <source>
        <dbReference type="EMBL" id="MQO10367.1"/>
    </source>
</evidence>
<evidence type="ECO:0000313" key="2">
    <source>
        <dbReference type="Proteomes" id="UP000405805"/>
    </source>
</evidence>